<keyword evidence="3" id="KW-1185">Reference proteome</keyword>
<organism evidence="2 3">
    <name type="scientific">Purpureocillium takamizusanense</name>
    <dbReference type="NCBI Taxonomy" id="2060973"/>
    <lineage>
        <taxon>Eukaryota</taxon>
        <taxon>Fungi</taxon>
        <taxon>Dikarya</taxon>
        <taxon>Ascomycota</taxon>
        <taxon>Pezizomycotina</taxon>
        <taxon>Sordariomycetes</taxon>
        <taxon>Hypocreomycetidae</taxon>
        <taxon>Hypocreales</taxon>
        <taxon>Ophiocordycipitaceae</taxon>
        <taxon>Purpureocillium</taxon>
    </lineage>
</organism>
<evidence type="ECO:0000313" key="3">
    <source>
        <dbReference type="Proteomes" id="UP000829364"/>
    </source>
</evidence>
<keyword evidence="1" id="KW-0812">Transmembrane</keyword>
<protein>
    <submittedName>
        <fullName evidence="2">Uncharacterized protein</fullName>
    </submittedName>
</protein>
<keyword evidence="1" id="KW-1133">Transmembrane helix</keyword>
<accession>A0A9Q8QBI9</accession>
<proteinExistence type="predicted"/>
<dbReference type="EMBL" id="CP086355">
    <property type="protein sequence ID" value="UNI16258.1"/>
    <property type="molecule type" value="Genomic_DNA"/>
</dbReference>
<evidence type="ECO:0000313" key="2">
    <source>
        <dbReference type="EMBL" id="UNI16258.1"/>
    </source>
</evidence>
<sequence>MRRPEQCIFWRLIVAWGRWPFGGQESQASDHAEARRLCDQDRKVTFIGWEAVFASRHVVHEHGVGEFVDPAPIYGVRAADCFASLSATGFNAMKGSILHRAPSRCEARGCFFPMVWNRLFVFFLLLFSTLLFSYLSLGFPWALAFVSAEWAFLEVPGVEDEMILTGSHE</sequence>
<gene>
    <name evidence="2" type="ORF">JDV02_002711</name>
</gene>
<dbReference type="Proteomes" id="UP000829364">
    <property type="component" value="Chromosome 2"/>
</dbReference>
<name>A0A9Q8QBI9_9HYPO</name>
<reference evidence="2" key="1">
    <citation type="submission" date="2021-11" db="EMBL/GenBank/DDBJ databases">
        <title>Purpureocillium_takamizusanense_genome.</title>
        <authorList>
            <person name="Nguyen N.-H."/>
        </authorList>
    </citation>
    <scope>NUCLEOTIDE SEQUENCE</scope>
    <source>
        <strain evidence="2">PT3</strain>
    </source>
</reference>
<evidence type="ECO:0000256" key="1">
    <source>
        <dbReference type="SAM" id="Phobius"/>
    </source>
</evidence>
<dbReference type="KEGG" id="ptkz:JDV02_002711"/>
<dbReference type="AlphaFoldDB" id="A0A9Q8QBI9"/>
<keyword evidence="1" id="KW-0472">Membrane</keyword>
<dbReference type="RefSeq" id="XP_047839739.1">
    <property type="nucleotide sequence ID" value="XM_047983767.1"/>
</dbReference>
<feature type="transmembrane region" description="Helical" evidence="1">
    <location>
        <begin position="119"/>
        <end position="143"/>
    </location>
</feature>
<dbReference type="GeneID" id="72064671"/>